<dbReference type="SMART" id="SM00342">
    <property type="entry name" value="HTH_ARAC"/>
    <property type="match status" value="1"/>
</dbReference>
<dbReference type="InterPro" id="IPR020449">
    <property type="entry name" value="Tscrpt_reg_AraC-type_HTH"/>
</dbReference>
<keyword evidence="2" id="KW-0805">Transcription regulation</keyword>
<accession>A0AAU9EQZ6</accession>
<dbReference type="PANTHER" id="PTHR43280:SF2">
    <property type="entry name" value="HTH-TYPE TRANSCRIPTIONAL REGULATOR EXSA"/>
    <property type="match status" value="1"/>
</dbReference>
<dbReference type="PRINTS" id="PR00032">
    <property type="entry name" value="HTHARAC"/>
</dbReference>
<evidence type="ECO:0000256" key="2">
    <source>
        <dbReference type="ARBA" id="ARBA00023015"/>
    </source>
</evidence>
<dbReference type="GO" id="GO:0000160">
    <property type="term" value="P:phosphorelay signal transduction system"/>
    <property type="evidence" value="ECO:0007669"/>
    <property type="project" value="InterPro"/>
</dbReference>
<sequence length="535" mass="63729">MYRILIADDEELEREGLKKIISKNFKNMFSFELAENGREAIEIAYKFKPDIVFMDMKMPGIEGIEAIEEIKKISISSKFVIISAYDSFYYAQKALNIDVKEYLLKPVKREKITKVINNLIDNKKKEESRIKKEIELKEKLNELLPFIENELVQSLMLNDSYKTDIIKNLRLLDFNGTKGYSVVFEIYYDDLENIKDQYQRNIVKHRVEETIRRVMKENFDCLISKVIMNRIVVFIELDEDRKDDNYFIRTQIVEYSRRLRSILKEKTNVRVSIGIGSIYDDVNMFYQSYKEALIAVKVKTISAKAVHFEDINIANTYKDNYPIELERDLIEKIHLGNIKEIKTFYNDIINWILIQNINNERKKIYLYELKAIIDRKLSEKLGTKYKMFNDVLDGRDDYNSLNELRKKLWNHIRESVLELNKIREDNFDNAVLESKKYIEKNYHKEITLDDVAERMAFSSYYFSKLFKQQTGVNFIDFLTKVRIDKSKQLLKETDLSMKYIANKIGYRDANYFSRVFKKNIGMNPSEYRNINTKSM</sequence>
<dbReference type="SMART" id="SM00448">
    <property type="entry name" value="REC"/>
    <property type="match status" value="1"/>
</dbReference>
<dbReference type="InterPro" id="IPR001789">
    <property type="entry name" value="Sig_transdc_resp-reg_receiver"/>
</dbReference>
<dbReference type="Proteomes" id="UP001321786">
    <property type="component" value="Chromosome"/>
</dbReference>
<evidence type="ECO:0000259" key="8">
    <source>
        <dbReference type="PROSITE" id="PS01124"/>
    </source>
</evidence>
<keyword evidence="11" id="KW-1185">Reference proteome</keyword>
<evidence type="ECO:0000256" key="7">
    <source>
        <dbReference type="SAM" id="Coils"/>
    </source>
</evidence>
<dbReference type="InterPro" id="IPR018062">
    <property type="entry name" value="HTH_AraC-typ_CS"/>
</dbReference>
<protein>
    <recommendedName>
        <fullName evidence="1">Stage 0 sporulation protein A homolog</fullName>
    </recommendedName>
</protein>
<dbReference type="AlphaFoldDB" id="A0AAU9EQZ6"/>
<dbReference type="SUPFAM" id="SSF46689">
    <property type="entry name" value="Homeodomain-like"/>
    <property type="match status" value="2"/>
</dbReference>
<dbReference type="Gene3D" id="3.40.50.2300">
    <property type="match status" value="1"/>
</dbReference>
<dbReference type="InterPro" id="IPR009057">
    <property type="entry name" value="Homeodomain-like_sf"/>
</dbReference>
<keyword evidence="6" id="KW-0597">Phosphoprotein</keyword>
<dbReference type="SUPFAM" id="SSF52172">
    <property type="entry name" value="CheY-like"/>
    <property type="match status" value="1"/>
</dbReference>
<evidence type="ECO:0000313" key="11">
    <source>
        <dbReference type="Proteomes" id="UP001321786"/>
    </source>
</evidence>
<dbReference type="PROSITE" id="PS50110">
    <property type="entry name" value="RESPONSE_REGULATORY"/>
    <property type="match status" value="1"/>
</dbReference>
<evidence type="ECO:0000256" key="1">
    <source>
        <dbReference type="ARBA" id="ARBA00018672"/>
    </source>
</evidence>
<feature type="coiled-coil region" evidence="7">
    <location>
        <begin position="109"/>
        <end position="143"/>
    </location>
</feature>
<comment type="function">
    <text evidence="5">May play the central regulatory role in sporulation. It may be an element of the effector pathway responsible for the activation of sporulation genes in response to nutritional stress. Spo0A may act in concert with spo0H (a sigma factor) to control the expression of some genes that are critical to the sporulation process.</text>
</comment>
<evidence type="ECO:0000256" key="6">
    <source>
        <dbReference type="PROSITE-ProRule" id="PRU00169"/>
    </source>
</evidence>
<dbReference type="PROSITE" id="PS00041">
    <property type="entry name" value="HTH_ARAC_FAMILY_1"/>
    <property type="match status" value="1"/>
</dbReference>
<evidence type="ECO:0000259" key="9">
    <source>
        <dbReference type="PROSITE" id="PS50110"/>
    </source>
</evidence>
<evidence type="ECO:0000256" key="3">
    <source>
        <dbReference type="ARBA" id="ARBA00023125"/>
    </source>
</evidence>
<dbReference type="Pfam" id="PF12833">
    <property type="entry name" value="HTH_18"/>
    <property type="match status" value="1"/>
</dbReference>
<feature type="domain" description="HTH araC/xylS-type" evidence="8">
    <location>
        <begin position="432"/>
        <end position="530"/>
    </location>
</feature>
<dbReference type="InterPro" id="IPR011006">
    <property type="entry name" value="CheY-like_superfamily"/>
</dbReference>
<organism evidence="10 11">
    <name type="scientific">Helicovermis profundi</name>
    <dbReference type="NCBI Taxonomy" id="3065157"/>
    <lineage>
        <taxon>Bacteria</taxon>
        <taxon>Bacillati</taxon>
        <taxon>Bacillota</taxon>
        <taxon>Clostridia</taxon>
        <taxon>Helicovermis</taxon>
    </lineage>
</organism>
<dbReference type="InterPro" id="IPR018060">
    <property type="entry name" value="HTH_AraC"/>
</dbReference>
<proteinExistence type="predicted"/>
<dbReference type="GO" id="GO:0043565">
    <property type="term" value="F:sequence-specific DNA binding"/>
    <property type="evidence" value="ECO:0007669"/>
    <property type="project" value="InterPro"/>
</dbReference>
<evidence type="ECO:0000256" key="5">
    <source>
        <dbReference type="ARBA" id="ARBA00024867"/>
    </source>
</evidence>
<feature type="modified residue" description="4-aspartylphosphate" evidence="6">
    <location>
        <position position="55"/>
    </location>
</feature>
<keyword evidence="7" id="KW-0175">Coiled coil</keyword>
<dbReference type="CDD" id="cd17536">
    <property type="entry name" value="REC_YesN-like"/>
    <property type="match status" value="1"/>
</dbReference>
<dbReference type="RefSeq" id="WP_338537213.1">
    <property type="nucleotide sequence ID" value="NZ_AP028654.1"/>
</dbReference>
<dbReference type="PROSITE" id="PS01124">
    <property type="entry name" value="HTH_ARAC_FAMILY_2"/>
    <property type="match status" value="1"/>
</dbReference>
<dbReference type="KEGG" id="hprf:HLPR_12460"/>
<keyword evidence="4" id="KW-0804">Transcription</keyword>
<dbReference type="PANTHER" id="PTHR43280">
    <property type="entry name" value="ARAC-FAMILY TRANSCRIPTIONAL REGULATOR"/>
    <property type="match status" value="1"/>
</dbReference>
<feature type="domain" description="Response regulatory" evidence="9">
    <location>
        <begin position="3"/>
        <end position="120"/>
    </location>
</feature>
<dbReference type="EMBL" id="AP028654">
    <property type="protein sequence ID" value="BEP28915.1"/>
    <property type="molecule type" value="Genomic_DNA"/>
</dbReference>
<dbReference type="Pfam" id="PF17853">
    <property type="entry name" value="GGDEF_2"/>
    <property type="match status" value="1"/>
</dbReference>
<reference evidence="10 11" key="1">
    <citation type="submission" date="2023-08" db="EMBL/GenBank/DDBJ databases">
        <title>Helicovermis profunda gen. nov., sp. nov., a novel mesophilic, fermentative bacterium within the Bacillota from a deep-sea hydrothermal vent chimney.</title>
        <authorList>
            <person name="Miyazaki U."/>
            <person name="Mizutani D."/>
            <person name="Hashimoto Y."/>
            <person name="Tame A."/>
            <person name="Sawayama S."/>
            <person name="Miyazaki J."/>
            <person name="Takai K."/>
            <person name="Nakagawa S."/>
        </authorList>
    </citation>
    <scope>NUCLEOTIDE SEQUENCE [LARGE SCALE GENOMIC DNA]</scope>
    <source>
        <strain evidence="10 11">S502</strain>
    </source>
</reference>
<dbReference type="GO" id="GO:0003700">
    <property type="term" value="F:DNA-binding transcription factor activity"/>
    <property type="evidence" value="ECO:0007669"/>
    <property type="project" value="InterPro"/>
</dbReference>
<evidence type="ECO:0000256" key="4">
    <source>
        <dbReference type="ARBA" id="ARBA00023163"/>
    </source>
</evidence>
<evidence type="ECO:0000313" key="10">
    <source>
        <dbReference type="EMBL" id="BEP28915.1"/>
    </source>
</evidence>
<dbReference type="Gene3D" id="1.10.10.60">
    <property type="entry name" value="Homeodomain-like"/>
    <property type="match status" value="2"/>
</dbReference>
<name>A0AAU9EQZ6_9FIRM</name>
<dbReference type="Pfam" id="PF00072">
    <property type="entry name" value="Response_reg"/>
    <property type="match status" value="1"/>
</dbReference>
<dbReference type="InterPro" id="IPR041522">
    <property type="entry name" value="CdaR_GGDEF"/>
</dbReference>
<gene>
    <name evidence="10" type="ORF">HLPR_12460</name>
</gene>
<keyword evidence="3" id="KW-0238">DNA-binding</keyword>